<evidence type="ECO:0000313" key="2">
    <source>
        <dbReference type="Proteomes" id="UP001500567"/>
    </source>
</evidence>
<sequence>MFLSYTRERYDEFYLGKTKTAIEMAGQDEVVIESANLYAAYGLTDKLDLIANVPYISSKSRRLSDDQKILERDLQNATVALAYRALQTAGEAGVFSATGALALSTPLSRYRTNIINAIGNRATQLDPSLLLQYKLANGLFVSGQGGYSLRTNDVPDAVLLSAKVGYAAPRFFLESWVSNQTSTSGIDIGGPGFTPERFPETKVNTTSLGASLYVPVAYHVGVTVGGGTRLAGRNAADVSWYSVGLGLSL</sequence>
<protein>
    <recommendedName>
        <fullName evidence="3">Transporter</fullName>
    </recommendedName>
</protein>
<proteinExistence type="predicted"/>
<dbReference type="Proteomes" id="UP001500567">
    <property type="component" value="Unassembled WGS sequence"/>
</dbReference>
<dbReference type="RefSeq" id="WP_345074685.1">
    <property type="nucleotide sequence ID" value="NZ_BAABDJ010000038.1"/>
</dbReference>
<accession>A0ABP7SX25</accession>
<keyword evidence="2" id="KW-1185">Reference proteome</keyword>
<reference evidence="2" key="1">
    <citation type="journal article" date="2019" name="Int. J. Syst. Evol. Microbiol.">
        <title>The Global Catalogue of Microorganisms (GCM) 10K type strain sequencing project: providing services to taxonomists for standard genome sequencing and annotation.</title>
        <authorList>
            <consortium name="The Broad Institute Genomics Platform"/>
            <consortium name="The Broad Institute Genome Sequencing Center for Infectious Disease"/>
            <person name="Wu L."/>
            <person name="Ma J."/>
        </authorList>
    </citation>
    <scope>NUCLEOTIDE SEQUENCE [LARGE SCALE GENOMIC DNA]</scope>
    <source>
        <strain evidence="2">JCM 17224</strain>
    </source>
</reference>
<name>A0ABP7SX25_9BACT</name>
<evidence type="ECO:0000313" key="1">
    <source>
        <dbReference type="EMBL" id="GAA4017697.1"/>
    </source>
</evidence>
<evidence type="ECO:0008006" key="3">
    <source>
        <dbReference type="Google" id="ProtNLM"/>
    </source>
</evidence>
<gene>
    <name evidence="1" type="ORF">GCM10022408_34170</name>
</gene>
<comment type="caution">
    <text evidence="1">The sequence shown here is derived from an EMBL/GenBank/DDBJ whole genome shotgun (WGS) entry which is preliminary data.</text>
</comment>
<organism evidence="1 2">
    <name type="scientific">Hymenobacter fastidiosus</name>
    <dbReference type="NCBI Taxonomy" id="486264"/>
    <lineage>
        <taxon>Bacteria</taxon>
        <taxon>Pseudomonadati</taxon>
        <taxon>Bacteroidota</taxon>
        <taxon>Cytophagia</taxon>
        <taxon>Cytophagales</taxon>
        <taxon>Hymenobacteraceae</taxon>
        <taxon>Hymenobacter</taxon>
    </lineage>
</organism>
<dbReference type="EMBL" id="BAABDJ010000038">
    <property type="protein sequence ID" value="GAA4017697.1"/>
    <property type="molecule type" value="Genomic_DNA"/>
</dbReference>